<name>A0ACB5T7M4_AMBMO</name>
<proteinExistence type="predicted"/>
<sequence length="346" mass="35199">MIEQMNDSDRAQMPMYDDSGLDDTILGLQIDLLNTNDVIAPCKVVEKSGPLPRLAVLSNRGQLLYWNIWYSAGIKKGECQLQTCVNNELERIQKSSSAEISNEPPQIKPTQKPASLFQQAPQQSQQQNQNPAAGLFNVSQQSKPFGQQSQQQSGSFGAFNKSASSFGAGSTTNTSTASPFGSGSTINASTASPFGSGSTTGATTNSGFGASTFGSTISTNTNSVFDSSPFGSASTTNANTNSGFGSSTFGSDSTTNANTNSAFGSSPFGSGSAINTNTNSGFGSSSFGQSGFGVAPASDAASTTNQFKMSSGGGFSAFADKSPFSSTTAASGSTFGAGAAGASINL</sequence>
<accession>A0ACB5T7M4</accession>
<comment type="caution">
    <text evidence="1">The sequence shown here is derived from an EMBL/GenBank/DDBJ whole genome shotgun (WGS) entry which is preliminary data.</text>
</comment>
<gene>
    <name evidence="1" type="ORF">Amon02_000606800</name>
</gene>
<evidence type="ECO:0000313" key="1">
    <source>
        <dbReference type="EMBL" id="GME83280.1"/>
    </source>
</evidence>
<keyword evidence="2" id="KW-1185">Reference proteome</keyword>
<dbReference type="Proteomes" id="UP001165064">
    <property type="component" value="Unassembled WGS sequence"/>
</dbReference>
<dbReference type="EMBL" id="BSXS01004636">
    <property type="protein sequence ID" value="GME83280.1"/>
    <property type="molecule type" value="Genomic_DNA"/>
</dbReference>
<evidence type="ECO:0000313" key="2">
    <source>
        <dbReference type="Proteomes" id="UP001165064"/>
    </source>
</evidence>
<organism evidence="1 2">
    <name type="scientific">Ambrosiozyma monospora</name>
    <name type="common">Yeast</name>
    <name type="synonym">Endomycopsis monosporus</name>
    <dbReference type="NCBI Taxonomy" id="43982"/>
    <lineage>
        <taxon>Eukaryota</taxon>
        <taxon>Fungi</taxon>
        <taxon>Dikarya</taxon>
        <taxon>Ascomycota</taxon>
        <taxon>Saccharomycotina</taxon>
        <taxon>Pichiomycetes</taxon>
        <taxon>Pichiales</taxon>
        <taxon>Pichiaceae</taxon>
        <taxon>Ambrosiozyma</taxon>
    </lineage>
</organism>
<reference evidence="1" key="1">
    <citation type="submission" date="2023-04" db="EMBL/GenBank/DDBJ databases">
        <title>Ambrosiozyma monospora NBRC 10751.</title>
        <authorList>
            <person name="Ichikawa N."/>
            <person name="Sato H."/>
            <person name="Tonouchi N."/>
        </authorList>
    </citation>
    <scope>NUCLEOTIDE SEQUENCE</scope>
    <source>
        <strain evidence="1">NBRC 10751</strain>
    </source>
</reference>
<protein>
    <submittedName>
        <fullName evidence="1">Unnamed protein product</fullName>
    </submittedName>
</protein>